<proteinExistence type="predicted"/>
<evidence type="ECO:0000313" key="2">
    <source>
        <dbReference type="Proteomes" id="UP000013785"/>
    </source>
</evidence>
<sequence>MKKIIFGVLLGSILLFGAAYGLLGESYQLADISQQKYKISLEEAIQLYQKETKQDSCTAISFDAPEDVENPSAASYNYVFEDGDTIVRIDPNTGKITKSKQKLVKMSQQKRKITLHELKQLPMPKDAMSKALKRVQGKNNQVISWRLQKNHVTPSYTVTVNQNHAQKRILVD</sequence>
<dbReference type="Gene3D" id="3.10.450.40">
    <property type="match status" value="1"/>
</dbReference>
<comment type="caution">
    <text evidence="1">The sequence shown here is derived from an EMBL/GenBank/DDBJ whole genome shotgun (WGS) entry which is preliminary data.</text>
</comment>
<gene>
    <name evidence="1" type="ORF">UC3_02688</name>
</gene>
<dbReference type="STRING" id="154621.RV11_GL001886"/>
<dbReference type="eggNOG" id="ENOG50306CU">
    <property type="taxonomic scope" value="Bacteria"/>
</dbReference>
<dbReference type="PATRIC" id="fig|1158610.3.peg.2670"/>
<evidence type="ECO:0000313" key="1">
    <source>
        <dbReference type="EMBL" id="EOL42336.1"/>
    </source>
</evidence>
<dbReference type="Proteomes" id="UP000013785">
    <property type="component" value="Unassembled WGS sequence"/>
</dbReference>
<dbReference type="HOGENOM" id="CLU_132561_0_0_9"/>
<dbReference type="AlphaFoldDB" id="R3W490"/>
<protein>
    <submittedName>
        <fullName evidence="1">Uncharacterized protein</fullName>
    </submittedName>
</protein>
<dbReference type="RefSeq" id="WP_010769323.1">
    <property type="nucleotide sequence ID" value="NZ_ASWE01000001.1"/>
</dbReference>
<organism evidence="1 2">
    <name type="scientific">Enterococcus phoeniculicola ATCC BAA-412</name>
    <dbReference type="NCBI Taxonomy" id="1158610"/>
    <lineage>
        <taxon>Bacteria</taxon>
        <taxon>Bacillati</taxon>
        <taxon>Bacillota</taxon>
        <taxon>Bacilli</taxon>
        <taxon>Lactobacillales</taxon>
        <taxon>Enterococcaceae</taxon>
        <taxon>Enterococcus</taxon>
    </lineage>
</organism>
<name>R3W490_9ENTE</name>
<dbReference type="EMBL" id="AJAT01000017">
    <property type="protein sequence ID" value="EOL42336.1"/>
    <property type="molecule type" value="Genomic_DNA"/>
</dbReference>
<keyword evidence="2" id="KW-1185">Reference proteome</keyword>
<dbReference type="OrthoDB" id="2195001at2"/>
<reference evidence="1 2" key="1">
    <citation type="submission" date="2013-02" db="EMBL/GenBank/DDBJ databases">
        <title>The Genome Sequence of Enterococcus phoeniculicola BAA-412.</title>
        <authorList>
            <consortium name="The Broad Institute Genome Sequencing Platform"/>
            <consortium name="The Broad Institute Genome Sequencing Center for Infectious Disease"/>
            <person name="Earl A.M."/>
            <person name="Gilmore M.S."/>
            <person name="Lebreton F."/>
            <person name="Walker B."/>
            <person name="Young S.K."/>
            <person name="Zeng Q."/>
            <person name="Gargeya S."/>
            <person name="Fitzgerald M."/>
            <person name="Haas B."/>
            <person name="Abouelleil A."/>
            <person name="Alvarado L."/>
            <person name="Arachchi H.M."/>
            <person name="Berlin A.M."/>
            <person name="Chapman S.B."/>
            <person name="Dewar J."/>
            <person name="Goldberg J."/>
            <person name="Griggs A."/>
            <person name="Gujja S."/>
            <person name="Hansen M."/>
            <person name="Howarth C."/>
            <person name="Imamovic A."/>
            <person name="Larimer J."/>
            <person name="McCowan C."/>
            <person name="Murphy C."/>
            <person name="Neiman D."/>
            <person name="Pearson M."/>
            <person name="Priest M."/>
            <person name="Roberts A."/>
            <person name="Saif S."/>
            <person name="Shea T."/>
            <person name="Sisk P."/>
            <person name="Sykes S."/>
            <person name="Wortman J."/>
            <person name="Nusbaum C."/>
            <person name="Birren B."/>
        </authorList>
    </citation>
    <scope>NUCLEOTIDE SEQUENCE [LARGE SCALE GENOMIC DNA]</scope>
    <source>
        <strain evidence="1 2">ATCC BAA-412</strain>
    </source>
</reference>
<accession>R3W490</accession>